<dbReference type="GO" id="GO:0000727">
    <property type="term" value="P:double-strand break repair via break-induced replication"/>
    <property type="evidence" value="ECO:0007669"/>
    <property type="project" value="TreeGrafter"/>
</dbReference>
<dbReference type="PANTHER" id="PTHR11630:SF46">
    <property type="entry name" value="DNA REPLICATION LICENSING FACTOR MCM3-RELATED"/>
    <property type="match status" value="1"/>
</dbReference>
<dbReference type="PROSITE" id="PS50051">
    <property type="entry name" value="MCM_2"/>
    <property type="match status" value="1"/>
</dbReference>
<evidence type="ECO:0000256" key="2">
    <source>
        <dbReference type="ARBA" id="ARBA00008010"/>
    </source>
</evidence>
<dbReference type="InterPro" id="IPR031327">
    <property type="entry name" value="MCM"/>
</dbReference>
<dbReference type="Proteomes" id="UP001162131">
    <property type="component" value="Unassembled WGS sequence"/>
</dbReference>
<dbReference type="PRINTS" id="PR01657">
    <property type="entry name" value="MCMFAMILY"/>
</dbReference>
<comment type="function">
    <text evidence="11">Acts as component of the MCM2-7 complex (MCM complex) which is the replicative helicase essential for 'once per cell cycle' DNA replication initiation and elongation in eukaryotic cells. The active ATPase sites in the MCM2-7 ring are formed through the interaction surfaces of two neighboring subunits such that a critical structure of a conserved arginine finger motif is provided in trans relative to the ATP-binding site of the Walker A box of the adjacent subunit. The six ATPase active sites, however, are likely to contribute differentially to the complex helicase activity.</text>
</comment>
<comment type="subcellular location">
    <subcellularLocation>
        <location evidence="1 11">Nucleus</location>
    </subcellularLocation>
</comment>
<dbReference type="EMBL" id="CAJZBQ010000015">
    <property type="protein sequence ID" value="CAG9316025.1"/>
    <property type="molecule type" value="Genomic_DNA"/>
</dbReference>
<proteinExistence type="inferred from homology"/>
<dbReference type="GO" id="GO:0017116">
    <property type="term" value="F:single-stranded DNA helicase activity"/>
    <property type="evidence" value="ECO:0007669"/>
    <property type="project" value="TreeGrafter"/>
</dbReference>
<dbReference type="InterPro" id="IPR041562">
    <property type="entry name" value="MCM_lid"/>
</dbReference>
<dbReference type="Pfam" id="PF14551">
    <property type="entry name" value="MCM_N"/>
    <property type="match status" value="1"/>
</dbReference>
<evidence type="ECO:0000256" key="1">
    <source>
        <dbReference type="ARBA" id="ARBA00004123"/>
    </source>
</evidence>
<dbReference type="GO" id="GO:0003697">
    <property type="term" value="F:single-stranded DNA binding"/>
    <property type="evidence" value="ECO:0007669"/>
    <property type="project" value="TreeGrafter"/>
</dbReference>
<evidence type="ECO:0000256" key="10">
    <source>
        <dbReference type="RuleBase" id="RU004070"/>
    </source>
</evidence>
<evidence type="ECO:0000313" key="15">
    <source>
        <dbReference type="Proteomes" id="UP001162131"/>
    </source>
</evidence>
<evidence type="ECO:0000313" key="14">
    <source>
        <dbReference type="EMBL" id="CAG9316025.1"/>
    </source>
</evidence>
<keyword evidence="3 11" id="KW-0235">DNA replication</keyword>
<dbReference type="InterPro" id="IPR003593">
    <property type="entry name" value="AAA+_ATPase"/>
</dbReference>
<dbReference type="Gene3D" id="2.20.28.10">
    <property type="match status" value="1"/>
</dbReference>
<dbReference type="GO" id="GO:0005634">
    <property type="term" value="C:nucleus"/>
    <property type="evidence" value="ECO:0007669"/>
    <property type="project" value="UniProtKB-SubCell"/>
</dbReference>
<dbReference type="SMART" id="SM00382">
    <property type="entry name" value="AAA"/>
    <property type="match status" value="1"/>
</dbReference>
<dbReference type="InterPro" id="IPR033762">
    <property type="entry name" value="MCM_OB"/>
</dbReference>
<dbReference type="InterPro" id="IPR027417">
    <property type="entry name" value="P-loop_NTPase"/>
</dbReference>
<keyword evidence="4 10" id="KW-0547">Nucleotide-binding</keyword>
<keyword evidence="5 11" id="KW-0378">Hydrolase</keyword>
<evidence type="ECO:0000256" key="3">
    <source>
        <dbReference type="ARBA" id="ARBA00022705"/>
    </source>
</evidence>
<dbReference type="SUPFAM" id="SSF50249">
    <property type="entry name" value="Nucleic acid-binding proteins"/>
    <property type="match status" value="1"/>
</dbReference>
<evidence type="ECO:0000256" key="8">
    <source>
        <dbReference type="ARBA" id="ARBA00023125"/>
    </source>
</evidence>
<dbReference type="GO" id="GO:0005524">
    <property type="term" value="F:ATP binding"/>
    <property type="evidence" value="ECO:0007669"/>
    <property type="project" value="UniProtKB-UniRule"/>
</dbReference>
<comment type="similarity">
    <text evidence="2 10">Belongs to the MCM family.</text>
</comment>
<accession>A0AAU9IMN0</accession>
<dbReference type="AlphaFoldDB" id="A0AAU9IMN0"/>
<evidence type="ECO:0000256" key="5">
    <source>
        <dbReference type="ARBA" id="ARBA00022801"/>
    </source>
</evidence>
<name>A0AAU9IMN0_9CILI</name>
<evidence type="ECO:0000256" key="4">
    <source>
        <dbReference type="ARBA" id="ARBA00022741"/>
    </source>
</evidence>
<dbReference type="SMART" id="SM00350">
    <property type="entry name" value="MCM"/>
    <property type="match status" value="1"/>
</dbReference>
<dbReference type="Gene3D" id="3.30.1640.10">
    <property type="entry name" value="mini-chromosome maintenance (MCM) complex, chain A, domain 1"/>
    <property type="match status" value="1"/>
</dbReference>
<protein>
    <recommendedName>
        <fullName evidence="11">DNA replication licensing factor MCM3</fullName>
        <ecNumber evidence="11">3.6.4.12</ecNumber>
    </recommendedName>
</protein>
<dbReference type="PANTHER" id="PTHR11630">
    <property type="entry name" value="DNA REPLICATION LICENSING FACTOR MCM FAMILY MEMBER"/>
    <property type="match status" value="1"/>
</dbReference>
<evidence type="ECO:0000259" key="13">
    <source>
        <dbReference type="PROSITE" id="PS50051"/>
    </source>
</evidence>
<dbReference type="InterPro" id="IPR027925">
    <property type="entry name" value="MCM_N"/>
</dbReference>
<keyword evidence="8 10" id="KW-0238">DNA-binding</keyword>
<dbReference type="GO" id="GO:1902975">
    <property type="term" value="P:mitotic DNA replication initiation"/>
    <property type="evidence" value="ECO:0007669"/>
    <property type="project" value="TreeGrafter"/>
</dbReference>
<dbReference type="InterPro" id="IPR001208">
    <property type="entry name" value="MCM_dom"/>
</dbReference>
<dbReference type="InterPro" id="IPR012340">
    <property type="entry name" value="NA-bd_OB-fold"/>
</dbReference>
<feature type="region of interest" description="Disordered" evidence="12">
    <location>
        <begin position="661"/>
        <end position="681"/>
    </location>
</feature>
<dbReference type="PRINTS" id="PR01659">
    <property type="entry name" value="MCMPROTEIN3"/>
</dbReference>
<keyword evidence="7 10" id="KW-0067">ATP-binding</keyword>
<evidence type="ECO:0000256" key="7">
    <source>
        <dbReference type="ARBA" id="ARBA00022840"/>
    </source>
</evidence>
<dbReference type="GO" id="GO:0042555">
    <property type="term" value="C:MCM complex"/>
    <property type="evidence" value="ECO:0007669"/>
    <property type="project" value="UniProtKB-UniRule"/>
</dbReference>
<comment type="caution">
    <text evidence="14">The sequence shown here is derived from an EMBL/GenBank/DDBJ whole genome shotgun (WGS) entry which is preliminary data.</text>
</comment>
<keyword evidence="6 11" id="KW-0347">Helicase</keyword>
<keyword evidence="15" id="KW-1185">Reference proteome</keyword>
<evidence type="ECO:0000256" key="6">
    <source>
        <dbReference type="ARBA" id="ARBA00022806"/>
    </source>
</evidence>
<dbReference type="Gene3D" id="3.40.50.300">
    <property type="entry name" value="P-loop containing nucleotide triphosphate hydrolases"/>
    <property type="match status" value="1"/>
</dbReference>
<dbReference type="Pfam" id="PF00493">
    <property type="entry name" value="MCM"/>
    <property type="match status" value="1"/>
</dbReference>
<evidence type="ECO:0000256" key="12">
    <source>
        <dbReference type="SAM" id="MobiDB-lite"/>
    </source>
</evidence>
<sequence length="765" mass="85579">MEVENPTKDWTRLGVVANDLFQEDLYQERIRDMIANDSTRLAVSLDDIRQKDPNLPDMIFNEPIGAIRELETALKNAVMNEVEAGKKVTQSYRITFEGNFGVFYITPRGLKSTYTNKLVRVQGIVTRMSLVRPKLMSSSHYCDATKKFVDREYSDQYDLETLRDSSRSNAIPTHDPDGHPYSFEYGLSKYKNHQTLTIQELPERSPVGQLPRSIEVILEDDLVDKVKPGDRVDVVGVYKTISTASSGSVGIFKTIIIASNVVTRGLELSMPNMTGTDIRNIKELSKKTNLLEILGTSFAPSIFGHDQIKKALVLLLLGGIEKNLENGTHLRGDINIMFIGDPSTAKSQLLRSIMNIAPLATSTTGRGASGVGLTAAVSKDRETGERILEAGAMVLADRGVICIDEFDKMNEVDRVAIHEVMEQQTVTIAKAGIHTSLNARCSVVAAANPIYGSYMRDKSPAWNIALPDSLLSRFDLLFVVLDQKMPEIDRLIASRVIQNHCYSGNGNIDDMDLDNPVIEPLPEEGVHDEEDTPVYINYEGKDVLHRNFLKKFIYYAKKTVEPKLTNESSNYIAQSWATLRSKEEEGGRHRIVPITVRTLETLIRLSTAIAKAHLSQTVKLAHCEEAFNLLKFAIFQEEEKRVIPQAEEDVEMADVLTSLGSKSKKRQRKREDESGKVSSLVSKSKAGSSRVALEESQILVFRCLTENVRNLDLPSMKVSDLWNLVKEIPNSKIASKRELVEVVKELNSAEKVMYNEEDESVILIL</sequence>
<dbReference type="Gene3D" id="2.40.50.140">
    <property type="entry name" value="Nucleic acid-binding proteins"/>
    <property type="match status" value="1"/>
</dbReference>
<comment type="subunit">
    <text evidence="11">Component of the MCM2-7 complex.</text>
</comment>
<dbReference type="GO" id="GO:0006271">
    <property type="term" value="P:DNA strand elongation involved in DNA replication"/>
    <property type="evidence" value="ECO:0007669"/>
    <property type="project" value="TreeGrafter"/>
</dbReference>
<comment type="catalytic activity">
    <reaction evidence="11">
        <text>ATP + H2O = ADP + phosphate + H(+)</text>
        <dbReference type="Rhea" id="RHEA:13065"/>
        <dbReference type="ChEBI" id="CHEBI:15377"/>
        <dbReference type="ChEBI" id="CHEBI:15378"/>
        <dbReference type="ChEBI" id="CHEBI:30616"/>
        <dbReference type="ChEBI" id="CHEBI:43474"/>
        <dbReference type="ChEBI" id="CHEBI:456216"/>
        <dbReference type="EC" id="3.6.4.12"/>
    </reaction>
</comment>
<reference evidence="14" key="1">
    <citation type="submission" date="2021-09" db="EMBL/GenBank/DDBJ databases">
        <authorList>
            <consortium name="AG Swart"/>
            <person name="Singh M."/>
            <person name="Singh A."/>
            <person name="Seah K."/>
            <person name="Emmerich C."/>
        </authorList>
    </citation>
    <scope>NUCLEOTIDE SEQUENCE</scope>
    <source>
        <strain evidence="14">ATCC30299</strain>
    </source>
</reference>
<dbReference type="SUPFAM" id="SSF52540">
    <property type="entry name" value="P-loop containing nucleoside triphosphate hydrolases"/>
    <property type="match status" value="1"/>
</dbReference>
<dbReference type="Pfam" id="PF17855">
    <property type="entry name" value="MCM_lid"/>
    <property type="match status" value="1"/>
</dbReference>
<feature type="domain" description="MCM C-terminal AAA(+) ATPase" evidence="13">
    <location>
        <begin position="290"/>
        <end position="496"/>
    </location>
</feature>
<dbReference type="EC" id="3.6.4.12" evidence="11"/>
<evidence type="ECO:0000256" key="11">
    <source>
        <dbReference type="RuleBase" id="RU368061"/>
    </source>
</evidence>
<dbReference type="Pfam" id="PF17207">
    <property type="entry name" value="MCM_OB"/>
    <property type="match status" value="1"/>
</dbReference>
<gene>
    <name evidence="14" type="ORF">BSTOLATCC_MIC15469</name>
</gene>
<organism evidence="14 15">
    <name type="scientific">Blepharisma stoltei</name>
    <dbReference type="NCBI Taxonomy" id="1481888"/>
    <lineage>
        <taxon>Eukaryota</taxon>
        <taxon>Sar</taxon>
        <taxon>Alveolata</taxon>
        <taxon>Ciliophora</taxon>
        <taxon>Postciliodesmatophora</taxon>
        <taxon>Heterotrichea</taxon>
        <taxon>Heterotrichida</taxon>
        <taxon>Blepharismidae</taxon>
        <taxon>Blepharisma</taxon>
    </lineage>
</organism>
<dbReference type="InterPro" id="IPR008046">
    <property type="entry name" value="Mcm3"/>
</dbReference>
<dbReference type="GO" id="GO:0016787">
    <property type="term" value="F:hydrolase activity"/>
    <property type="evidence" value="ECO:0007669"/>
    <property type="project" value="UniProtKB-KW"/>
</dbReference>
<evidence type="ECO:0000256" key="9">
    <source>
        <dbReference type="ARBA" id="ARBA00023242"/>
    </source>
</evidence>
<keyword evidence="9 11" id="KW-0539">Nucleus</keyword>